<keyword evidence="17" id="KW-1185">Reference proteome</keyword>
<dbReference type="KEGG" id="aev:EI546_15145"/>
<keyword evidence="7 14" id="KW-0812">Transmembrane</keyword>
<evidence type="ECO:0000256" key="5">
    <source>
        <dbReference type="ARBA" id="ARBA00022553"/>
    </source>
</evidence>
<dbReference type="Gene3D" id="6.10.340.10">
    <property type="match status" value="1"/>
</dbReference>
<dbReference type="Pfam" id="PF02518">
    <property type="entry name" value="HATPase_c"/>
    <property type="match status" value="1"/>
</dbReference>
<dbReference type="InterPro" id="IPR036097">
    <property type="entry name" value="HisK_dim/P_sf"/>
</dbReference>
<keyword evidence="11 14" id="KW-1133">Transmembrane helix</keyword>
<dbReference type="GO" id="GO:0000155">
    <property type="term" value="F:phosphorelay sensor kinase activity"/>
    <property type="evidence" value="ECO:0007669"/>
    <property type="project" value="InterPro"/>
</dbReference>
<feature type="domain" description="Histidine kinase" evidence="15">
    <location>
        <begin position="241"/>
        <end position="457"/>
    </location>
</feature>
<keyword evidence="5" id="KW-0597">Phosphoprotein</keyword>
<dbReference type="SMART" id="SM00387">
    <property type="entry name" value="HATPase_c"/>
    <property type="match status" value="1"/>
</dbReference>
<evidence type="ECO:0000256" key="8">
    <source>
        <dbReference type="ARBA" id="ARBA00022741"/>
    </source>
</evidence>
<protein>
    <recommendedName>
        <fullName evidence="3">histidine kinase</fullName>
        <ecNumber evidence="3">2.7.13.3</ecNumber>
    </recommendedName>
</protein>
<evidence type="ECO:0000256" key="9">
    <source>
        <dbReference type="ARBA" id="ARBA00022777"/>
    </source>
</evidence>
<dbReference type="GO" id="GO:0005524">
    <property type="term" value="F:ATP binding"/>
    <property type="evidence" value="ECO:0007669"/>
    <property type="project" value="UniProtKB-KW"/>
</dbReference>
<keyword evidence="12" id="KW-0902">Two-component regulatory system</keyword>
<evidence type="ECO:0000256" key="4">
    <source>
        <dbReference type="ARBA" id="ARBA00022475"/>
    </source>
</evidence>
<evidence type="ECO:0000256" key="1">
    <source>
        <dbReference type="ARBA" id="ARBA00000085"/>
    </source>
</evidence>
<feature type="transmembrane region" description="Helical" evidence="14">
    <location>
        <begin position="7"/>
        <end position="30"/>
    </location>
</feature>
<evidence type="ECO:0000256" key="11">
    <source>
        <dbReference type="ARBA" id="ARBA00022989"/>
    </source>
</evidence>
<accession>A0A410G6V7</accession>
<evidence type="ECO:0000256" key="7">
    <source>
        <dbReference type="ARBA" id="ARBA00022692"/>
    </source>
</evidence>
<dbReference type="InterPro" id="IPR005467">
    <property type="entry name" value="His_kinase_dom"/>
</dbReference>
<evidence type="ECO:0000256" key="3">
    <source>
        <dbReference type="ARBA" id="ARBA00012438"/>
    </source>
</evidence>
<reference evidence="16 17" key="1">
    <citation type="submission" date="2019-01" db="EMBL/GenBank/DDBJ databases">
        <title>Complete genome sequencing of Aequorivita sp. H23M31.</title>
        <authorList>
            <person name="Bae J.-W."/>
        </authorList>
    </citation>
    <scope>NUCLEOTIDE SEQUENCE [LARGE SCALE GENOMIC DNA]</scope>
    <source>
        <strain evidence="16 17">H23M31</strain>
    </source>
</reference>
<dbReference type="SUPFAM" id="SSF47384">
    <property type="entry name" value="Homodimeric domain of signal transducing histidine kinase"/>
    <property type="match status" value="1"/>
</dbReference>
<name>A0A410G6V7_9FLAO</name>
<comment type="subcellular location">
    <subcellularLocation>
        <location evidence="2">Cell membrane</location>
        <topology evidence="2">Multi-pass membrane protein</topology>
    </subcellularLocation>
</comment>
<keyword evidence="10" id="KW-0067">ATP-binding</keyword>
<evidence type="ECO:0000313" key="16">
    <source>
        <dbReference type="EMBL" id="QAA82970.1"/>
    </source>
</evidence>
<dbReference type="Proteomes" id="UP000285517">
    <property type="component" value="Chromosome"/>
</dbReference>
<dbReference type="EMBL" id="CP034951">
    <property type="protein sequence ID" value="QAA82970.1"/>
    <property type="molecule type" value="Genomic_DNA"/>
</dbReference>
<dbReference type="PANTHER" id="PTHR45528:SF1">
    <property type="entry name" value="SENSOR HISTIDINE KINASE CPXA"/>
    <property type="match status" value="1"/>
</dbReference>
<evidence type="ECO:0000256" key="12">
    <source>
        <dbReference type="ARBA" id="ARBA00023012"/>
    </source>
</evidence>
<evidence type="ECO:0000259" key="15">
    <source>
        <dbReference type="PROSITE" id="PS50109"/>
    </source>
</evidence>
<dbReference type="InterPro" id="IPR003661">
    <property type="entry name" value="HisK_dim/P_dom"/>
</dbReference>
<evidence type="ECO:0000256" key="6">
    <source>
        <dbReference type="ARBA" id="ARBA00022679"/>
    </source>
</evidence>
<comment type="catalytic activity">
    <reaction evidence="1">
        <text>ATP + protein L-histidine = ADP + protein N-phospho-L-histidine.</text>
        <dbReference type="EC" id="2.7.13.3"/>
    </reaction>
</comment>
<organism evidence="16 17">
    <name type="scientific">Aequorivita ciconiae</name>
    <dbReference type="NCBI Taxonomy" id="2494375"/>
    <lineage>
        <taxon>Bacteria</taxon>
        <taxon>Pseudomonadati</taxon>
        <taxon>Bacteroidota</taxon>
        <taxon>Flavobacteriia</taxon>
        <taxon>Flavobacteriales</taxon>
        <taxon>Flavobacteriaceae</taxon>
        <taxon>Aequorivita</taxon>
    </lineage>
</organism>
<keyword evidence="8" id="KW-0547">Nucleotide-binding</keyword>
<sequence>MKIRDKILIYFSSTVIILSAISLTLIYILFSEYREEEFQQQQNEKIKYTVGLVTEFKQMSEELALLLDAQDIHDFYDEKLLIYNGQKELIFSSLDSLPIFQTDKILNGLSPSQRWIETKEGDYDLIGVYVESRGKTYYGVSKALDAYGYSKMYFLRNVLIAIFAAISIIVTLVALYLSNKISKPITRLAENLKKYDLVSENSTLLKPDTSSFELQHLTERFNELLQRTNEAFAFQKNAINHISHELKTPVAVLVSELEKTESYSNIDNLRPVLDSLVIKAKSLGEIINVFLEISKIESGQQIQKSEVRIDELLFDIIEELKMVYPDFHFELNYFPSEFNESQLVIKMNRMLVKQAFQNLLVNCISYGSEKEAKIKIDCSFSNKLKIEIANTGKTVAPEEKEHLFQHSFRGKNSEGKIGFGLGLVLAKRIMDFHFAKIKYSNPEKDLNVFQVIFYLDKYL</sequence>
<dbReference type="InterPro" id="IPR036890">
    <property type="entry name" value="HATPase_C_sf"/>
</dbReference>
<dbReference type="SMART" id="SM00388">
    <property type="entry name" value="HisKA"/>
    <property type="match status" value="1"/>
</dbReference>
<evidence type="ECO:0000256" key="2">
    <source>
        <dbReference type="ARBA" id="ARBA00004651"/>
    </source>
</evidence>
<keyword evidence="4" id="KW-1003">Cell membrane</keyword>
<dbReference type="PANTHER" id="PTHR45528">
    <property type="entry name" value="SENSOR HISTIDINE KINASE CPXA"/>
    <property type="match status" value="1"/>
</dbReference>
<feature type="transmembrane region" description="Helical" evidence="14">
    <location>
        <begin position="154"/>
        <end position="177"/>
    </location>
</feature>
<dbReference type="Gene3D" id="3.30.565.10">
    <property type="entry name" value="Histidine kinase-like ATPase, C-terminal domain"/>
    <property type="match status" value="1"/>
</dbReference>
<dbReference type="AlphaFoldDB" id="A0A410G6V7"/>
<dbReference type="CDD" id="cd00082">
    <property type="entry name" value="HisKA"/>
    <property type="match status" value="1"/>
</dbReference>
<dbReference type="OrthoDB" id="594725at2"/>
<dbReference type="InterPro" id="IPR050398">
    <property type="entry name" value="HssS/ArlS-like"/>
</dbReference>
<evidence type="ECO:0000256" key="13">
    <source>
        <dbReference type="ARBA" id="ARBA00023136"/>
    </source>
</evidence>
<evidence type="ECO:0000256" key="14">
    <source>
        <dbReference type="SAM" id="Phobius"/>
    </source>
</evidence>
<dbReference type="SUPFAM" id="SSF55874">
    <property type="entry name" value="ATPase domain of HSP90 chaperone/DNA topoisomerase II/histidine kinase"/>
    <property type="match status" value="1"/>
</dbReference>
<dbReference type="InterPro" id="IPR003594">
    <property type="entry name" value="HATPase_dom"/>
</dbReference>
<dbReference type="EC" id="2.7.13.3" evidence="3"/>
<dbReference type="Pfam" id="PF00512">
    <property type="entry name" value="HisKA"/>
    <property type="match status" value="1"/>
</dbReference>
<evidence type="ECO:0000256" key="10">
    <source>
        <dbReference type="ARBA" id="ARBA00022840"/>
    </source>
</evidence>
<gene>
    <name evidence="16" type="ORF">EI546_15145</name>
</gene>
<proteinExistence type="predicted"/>
<keyword evidence="13 14" id="KW-0472">Membrane</keyword>
<keyword evidence="9 16" id="KW-0418">Kinase</keyword>
<dbReference type="PROSITE" id="PS50109">
    <property type="entry name" value="HIS_KIN"/>
    <property type="match status" value="1"/>
</dbReference>
<keyword evidence="6" id="KW-0808">Transferase</keyword>
<dbReference type="Gene3D" id="1.10.287.130">
    <property type="match status" value="1"/>
</dbReference>
<evidence type="ECO:0000313" key="17">
    <source>
        <dbReference type="Proteomes" id="UP000285517"/>
    </source>
</evidence>
<dbReference type="GO" id="GO:0005886">
    <property type="term" value="C:plasma membrane"/>
    <property type="evidence" value="ECO:0007669"/>
    <property type="project" value="UniProtKB-SubCell"/>
</dbReference>